<organism evidence="1 2">
    <name type="scientific">Actinomadura fulvescens</name>
    <dbReference type="NCBI Taxonomy" id="46160"/>
    <lineage>
        <taxon>Bacteria</taxon>
        <taxon>Bacillati</taxon>
        <taxon>Actinomycetota</taxon>
        <taxon>Actinomycetes</taxon>
        <taxon>Streptosporangiales</taxon>
        <taxon>Thermomonosporaceae</taxon>
        <taxon>Actinomadura</taxon>
    </lineage>
</organism>
<dbReference type="SUPFAM" id="SSF109998">
    <property type="entry name" value="Triger factor/SurA peptide-binding domain-like"/>
    <property type="match status" value="1"/>
</dbReference>
<keyword evidence="2" id="KW-1185">Reference proteome</keyword>
<name>A0ABN3PXZ2_9ACTN</name>
<gene>
    <name evidence="1" type="ORF">GCM10010411_43670</name>
</gene>
<protein>
    <submittedName>
        <fullName evidence="1">SurA N-terminal domain-containing protein</fullName>
    </submittedName>
</protein>
<dbReference type="InterPro" id="IPR027304">
    <property type="entry name" value="Trigger_fact/SurA_dom_sf"/>
</dbReference>
<evidence type="ECO:0000313" key="1">
    <source>
        <dbReference type="EMBL" id="GAA2604785.1"/>
    </source>
</evidence>
<dbReference type="EMBL" id="BAAATD010000005">
    <property type="protein sequence ID" value="GAA2604785.1"/>
    <property type="molecule type" value="Genomic_DNA"/>
</dbReference>
<accession>A0ABN3PXZ2</accession>
<comment type="caution">
    <text evidence="1">The sequence shown here is derived from an EMBL/GenBank/DDBJ whole genome shotgun (WGS) entry which is preliminary data.</text>
</comment>
<proteinExistence type="predicted"/>
<evidence type="ECO:0000313" key="2">
    <source>
        <dbReference type="Proteomes" id="UP001501509"/>
    </source>
</evidence>
<reference evidence="1 2" key="1">
    <citation type="journal article" date="2019" name="Int. J. Syst. Evol. Microbiol.">
        <title>The Global Catalogue of Microorganisms (GCM) 10K type strain sequencing project: providing services to taxonomists for standard genome sequencing and annotation.</title>
        <authorList>
            <consortium name="The Broad Institute Genomics Platform"/>
            <consortium name="The Broad Institute Genome Sequencing Center for Infectious Disease"/>
            <person name="Wu L."/>
            <person name="Ma J."/>
        </authorList>
    </citation>
    <scope>NUCLEOTIDE SEQUENCE [LARGE SCALE GENOMIC DNA]</scope>
    <source>
        <strain evidence="1 2">JCM 6833</strain>
    </source>
</reference>
<sequence length="241" mass="25226">MLGKTVKVVAKPRRGTRGAVSPRAARMVLAGAVLAGAVAGCGDEPIKMGAAAVVGDDRITTAKVDRAVLDCEKQFKADQVANQVRTALENQRQQQPTSGEPADCSARSAIDTMLNIEVAAAAAKAAGVSVSESQVDRMIGLMSQQAPAESIVVALGMPKQFTRDVARMNATQGLILQRLGADGNAQSPATLQAQQQALALFRQTAGKLDIKINPRFGSFDANRMTVTPITTRLSATESGVR</sequence>
<dbReference type="Proteomes" id="UP001501509">
    <property type="component" value="Unassembled WGS sequence"/>
</dbReference>